<dbReference type="SUPFAM" id="SSF51735">
    <property type="entry name" value="NAD(P)-binding Rossmann-fold domains"/>
    <property type="match status" value="1"/>
</dbReference>
<dbReference type="Gene3D" id="3.40.50.720">
    <property type="entry name" value="NAD(P)-binding Rossmann-like Domain"/>
    <property type="match status" value="1"/>
</dbReference>
<feature type="binding site" evidence="4">
    <location>
        <position position="147"/>
    </location>
    <ligand>
        <name>NADP(+)</name>
        <dbReference type="ChEBI" id="CHEBI:58349"/>
    </ligand>
</feature>
<dbReference type="CDD" id="cd05248">
    <property type="entry name" value="ADP_GME_SDR_e"/>
    <property type="match status" value="1"/>
</dbReference>
<dbReference type="Gene3D" id="3.90.25.10">
    <property type="entry name" value="UDP-galactose 4-epimerase, domain 1"/>
    <property type="match status" value="1"/>
</dbReference>
<dbReference type="EC" id="5.1.3.20" evidence="4"/>
<dbReference type="PhylomeDB" id="Q2RP72"/>
<dbReference type="GO" id="GO:0005975">
    <property type="term" value="P:carbohydrate metabolic process"/>
    <property type="evidence" value="ECO:0007669"/>
    <property type="project" value="UniProtKB-UniRule"/>
</dbReference>
<dbReference type="PANTHER" id="PTHR43103:SF3">
    <property type="entry name" value="ADP-L-GLYCERO-D-MANNO-HEPTOSE-6-EPIMERASE"/>
    <property type="match status" value="1"/>
</dbReference>
<comment type="cofactor">
    <cofactor evidence="4">
        <name>NADP(+)</name>
        <dbReference type="ChEBI" id="CHEBI:58349"/>
    </cofactor>
    <text evidence="4">Binds 1 NADP(+) per subunit.</text>
</comment>
<organism evidence="6 7">
    <name type="scientific">Rhodospirillum rubrum (strain ATCC 11170 / ATH 1.1.1 / DSM 467 / LMG 4362 / NCIMB 8255 / S1)</name>
    <dbReference type="NCBI Taxonomy" id="269796"/>
    <lineage>
        <taxon>Bacteria</taxon>
        <taxon>Pseudomonadati</taxon>
        <taxon>Pseudomonadota</taxon>
        <taxon>Alphaproteobacteria</taxon>
        <taxon>Rhodospirillales</taxon>
        <taxon>Rhodospirillaceae</taxon>
        <taxon>Rhodospirillum</taxon>
    </lineage>
</organism>
<evidence type="ECO:0000256" key="4">
    <source>
        <dbReference type="HAMAP-Rule" id="MF_01601"/>
    </source>
</evidence>
<feature type="binding site" evidence="4">
    <location>
        <begin position="206"/>
        <end position="209"/>
    </location>
    <ligand>
        <name>substrate</name>
    </ligand>
</feature>
<feature type="binding site" evidence="4">
    <location>
        <position position="38"/>
    </location>
    <ligand>
        <name>NADP(+)</name>
        <dbReference type="ChEBI" id="CHEBI:58349"/>
    </ligand>
</feature>
<keyword evidence="7" id="KW-1185">Reference proteome</keyword>
<comment type="similarity">
    <text evidence="4">Belongs to the NAD(P)-dependent epimerase/dehydratase family. HldD subfamily.</text>
</comment>
<dbReference type="HAMAP" id="MF_01601">
    <property type="entry name" value="Heptose_epimerase"/>
    <property type="match status" value="1"/>
</dbReference>
<feature type="binding site" evidence="4">
    <location>
        <position position="90"/>
    </location>
    <ligand>
        <name>NADP(+)</name>
        <dbReference type="ChEBI" id="CHEBI:58349"/>
    </ligand>
</feature>
<feature type="binding site" evidence="4">
    <location>
        <begin position="73"/>
        <end position="77"/>
    </location>
    <ligand>
        <name>NADP(+)</name>
        <dbReference type="ChEBI" id="CHEBI:58349"/>
    </ligand>
</feature>
<dbReference type="HOGENOM" id="CLU_007383_1_3_5"/>
<comment type="function">
    <text evidence="4">Catalyzes the interconversion between ADP-D-glycero-beta-D-manno-heptose and ADP-L-glycero-beta-D-manno-heptose via an epimerization at carbon 6 of the heptose.</text>
</comment>
<evidence type="ECO:0000259" key="5">
    <source>
        <dbReference type="Pfam" id="PF01370"/>
    </source>
</evidence>
<dbReference type="NCBIfam" id="TIGR02197">
    <property type="entry name" value="heptose_epim"/>
    <property type="match status" value="1"/>
</dbReference>
<dbReference type="InterPro" id="IPR001509">
    <property type="entry name" value="Epimerase_deHydtase"/>
</dbReference>
<dbReference type="Proteomes" id="UP000001929">
    <property type="component" value="Chromosome"/>
</dbReference>
<feature type="binding site" evidence="4">
    <location>
        <position position="285"/>
    </location>
    <ligand>
        <name>substrate</name>
    </ligand>
</feature>
<feature type="active site" description="Proton acceptor" evidence="4">
    <location>
        <position position="143"/>
    </location>
</feature>
<feature type="binding site" evidence="4">
    <location>
        <position position="183"/>
    </location>
    <ligand>
        <name>NADP(+)</name>
        <dbReference type="ChEBI" id="CHEBI:58349"/>
    </ligand>
</feature>
<evidence type="ECO:0000256" key="2">
    <source>
        <dbReference type="ARBA" id="ARBA00023235"/>
    </source>
</evidence>
<keyword evidence="1 4" id="KW-0521">NADP</keyword>
<proteinExistence type="inferred from homology"/>
<comment type="catalytic activity">
    <reaction evidence="4">
        <text>ADP-D-glycero-beta-D-manno-heptose = ADP-L-glycero-beta-D-manno-heptose</text>
        <dbReference type="Rhea" id="RHEA:17577"/>
        <dbReference type="ChEBI" id="CHEBI:59967"/>
        <dbReference type="ChEBI" id="CHEBI:61506"/>
        <dbReference type="EC" id="5.1.3.20"/>
    </reaction>
</comment>
<dbReference type="InterPro" id="IPR011912">
    <property type="entry name" value="Heptose_epim"/>
</dbReference>
<comment type="pathway">
    <text evidence="4">Nucleotide-sugar biosynthesis; ADP-L-glycero-beta-D-manno-heptose biosynthesis; ADP-L-glycero-beta-D-manno-heptose from D-glycero-beta-D-manno-heptose 7-phosphate: step 4/4.</text>
</comment>
<dbReference type="InterPro" id="IPR036291">
    <property type="entry name" value="NAD(P)-bd_dom_sf"/>
</dbReference>
<evidence type="ECO:0000256" key="3">
    <source>
        <dbReference type="ARBA" id="ARBA00023277"/>
    </source>
</evidence>
<comment type="subunit">
    <text evidence="4">Homopentamer.</text>
</comment>
<feature type="binding site" evidence="4">
    <location>
        <position position="185"/>
    </location>
    <ligand>
        <name>substrate</name>
    </ligand>
</feature>
<dbReference type="AlphaFoldDB" id="Q2RP72"/>
<dbReference type="GO" id="GO:0050661">
    <property type="term" value="F:NADP binding"/>
    <property type="evidence" value="ECO:0007669"/>
    <property type="project" value="InterPro"/>
</dbReference>
<feature type="binding site" evidence="4">
    <location>
        <begin position="31"/>
        <end position="32"/>
    </location>
    <ligand>
        <name>NADP(+)</name>
        <dbReference type="ChEBI" id="CHEBI:58349"/>
    </ligand>
</feature>
<comment type="caution">
    <text evidence="4">Lacks conserved residue(s) required for the propagation of feature annotation.</text>
</comment>
<feature type="binding site" evidence="4">
    <location>
        <position position="220"/>
    </location>
    <ligand>
        <name>substrate</name>
    </ligand>
</feature>
<accession>Q2RP72</accession>
<dbReference type="GO" id="GO:0008712">
    <property type="term" value="F:ADP-glyceromanno-heptose 6-epimerase activity"/>
    <property type="evidence" value="ECO:0007669"/>
    <property type="project" value="UniProtKB-UniRule"/>
</dbReference>
<dbReference type="PATRIC" id="fig|269796.9.peg.3395"/>
<dbReference type="EMBL" id="CP000230">
    <property type="protein sequence ID" value="ABC24073.1"/>
    <property type="molecule type" value="Genomic_DNA"/>
</dbReference>
<keyword evidence="3 4" id="KW-0119">Carbohydrate metabolism</keyword>
<evidence type="ECO:0000313" key="6">
    <source>
        <dbReference type="EMBL" id="ABC24073.1"/>
    </source>
</evidence>
<feature type="domain" description="NAD-dependent epimerase/dehydratase" evidence="5">
    <location>
        <begin position="2"/>
        <end position="248"/>
    </location>
</feature>
<protein>
    <recommendedName>
        <fullName evidence="4">ADP-L-glycero-D-manno-heptose-6-epimerase</fullName>
        <ecNumber evidence="4">5.1.3.20</ecNumber>
    </recommendedName>
    <alternativeName>
        <fullName evidence="4">ADP-L-glycero-beta-D-manno-heptose-6-epimerase</fullName>
        <shortName evidence="4">ADP-glyceromanno-heptose 6-epimerase</shortName>
        <shortName evidence="4">ADP-hep 6-epimerase</shortName>
        <shortName evidence="4">AGME</shortName>
    </alternativeName>
</protein>
<gene>
    <name evidence="4" type="primary">hldD</name>
    <name evidence="6" type="ordered locus">Rru_A3278</name>
</gene>
<dbReference type="Pfam" id="PF01370">
    <property type="entry name" value="Epimerase"/>
    <property type="match status" value="1"/>
</dbReference>
<keyword evidence="2 4" id="KW-0413">Isomerase</keyword>
<feature type="binding site" evidence="4">
    <location>
        <begin position="10"/>
        <end position="11"/>
    </location>
    <ligand>
        <name>NADP(+)</name>
        <dbReference type="ChEBI" id="CHEBI:58349"/>
    </ligand>
</feature>
<feature type="binding site" evidence="4">
    <location>
        <position position="175"/>
    </location>
    <ligand>
        <name>NADP(+)</name>
        <dbReference type="ChEBI" id="CHEBI:58349"/>
    </ligand>
</feature>
<sequence>MIIVTGGAGFIGSNILAGLEERGHGDLVLVDRLRDGVKWRNVAKRDLADIVAPEALPAFLDGHRGEVSAILHMGAISATTERDADRIIENNFRLSRDLWLWCAANGARFVYASSAATYGDGALGFDDDFSPAALARLRPLNAYGWSKHLFDRKVRHWVDSGPVPPQWAGLKFFNVYGPNETHKGPQSSVVSQIHPVARRGESFALFKSHDPRYADGGQLRDFVWIGDVVDIVLWLLETPKVSGLFNVGTGRARSFADLAAAVYRALGAEPALTYRDMPEALRDKYQYFTQAEMGRLRAAGYPGQATPLEEGVRRYVQDYLEQADPFR</sequence>
<feature type="binding site" evidence="4">
    <location>
        <position position="174"/>
    </location>
    <ligand>
        <name>substrate</name>
    </ligand>
</feature>
<dbReference type="RefSeq" id="WP_011391026.1">
    <property type="nucleotide sequence ID" value="NC_007643.1"/>
</dbReference>
<comment type="domain">
    <text evidence="4">Contains a large N-terminal NADP-binding domain, and a smaller C-terminal substrate-binding domain.</text>
</comment>
<evidence type="ECO:0000256" key="1">
    <source>
        <dbReference type="ARBA" id="ARBA00022857"/>
    </source>
</evidence>
<dbReference type="PANTHER" id="PTHR43103">
    <property type="entry name" value="NUCLEOSIDE-DIPHOSPHATE-SUGAR EPIMERASE"/>
    <property type="match status" value="1"/>
</dbReference>
<dbReference type="UniPathway" id="UPA00356">
    <property type="reaction ID" value="UER00440"/>
</dbReference>
<feature type="active site" description="Proton acceptor" evidence="4">
    <location>
        <position position="183"/>
    </location>
</feature>
<evidence type="ECO:0000313" key="7">
    <source>
        <dbReference type="Proteomes" id="UP000001929"/>
    </source>
</evidence>
<dbReference type="STRING" id="269796.Rru_A3278"/>
<feature type="binding site" evidence="4">
    <location>
        <position position="192"/>
    </location>
    <ligand>
        <name>substrate</name>
    </ligand>
</feature>
<name>Q2RP72_RHORT</name>
<dbReference type="EnsemblBacteria" id="ABC24073">
    <property type="protein sequence ID" value="ABC24073"/>
    <property type="gene ID" value="Rru_A3278"/>
</dbReference>
<dbReference type="eggNOG" id="COG0451">
    <property type="taxonomic scope" value="Bacteria"/>
</dbReference>
<dbReference type="KEGG" id="rru:Rru_A3278"/>
<reference evidence="6 7" key="1">
    <citation type="journal article" date="2011" name="Stand. Genomic Sci.">
        <title>Complete genome sequence of Rhodospirillum rubrum type strain (S1).</title>
        <authorList>
            <person name="Munk A.C."/>
            <person name="Copeland A."/>
            <person name="Lucas S."/>
            <person name="Lapidus A."/>
            <person name="Del Rio T.G."/>
            <person name="Barry K."/>
            <person name="Detter J.C."/>
            <person name="Hammon N."/>
            <person name="Israni S."/>
            <person name="Pitluck S."/>
            <person name="Brettin T."/>
            <person name="Bruce D."/>
            <person name="Han C."/>
            <person name="Tapia R."/>
            <person name="Gilna P."/>
            <person name="Schmutz J."/>
            <person name="Larimer F."/>
            <person name="Land M."/>
            <person name="Kyrpides N.C."/>
            <person name="Mavromatis K."/>
            <person name="Richardson P."/>
            <person name="Rohde M."/>
            <person name="Goker M."/>
            <person name="Klenk H.P."/>
            <person name="Zhang Y."/>
            <person name="Roberts G.P."/>
            <person name="Reslewic S."/>
            <person name="Schwartz D.C."/>
        </authorList>
    </citation>
    <scope>NUCLEOTIDE SEQUENCE [LARGE SCALE GENOMIC DNA]</scope>
    <source>
        <strain evidence="7">ATCC 11170 / ATH 1.1.1 / DSM 467 / LMG 4362 / NCIMB 8255 / S1</strain>
    </source>
</reference>
<dbReference type="GO" id="GO:0097171">
    <property type="term" value="P:ADP-L-glycero-beta-D-manno-heptose biosynthetic process"/>
    <property type="evidence" value="ECO:0007669"/>
    <property type="project" value="UniProtKB-UniPathway"/>
</dbReference>